<dbReference type="Pfam" id="PF00361">
    <property type="entry name" value="Proton_antipo_M"/>
    <property type="match status" value="1"/>
</dbReference>
<evidence type="ECO:0000259" key="8">
    <source>
        <dbReference type="Pfam" id="PF00361"/>
    </source>
</evidence>
<proteinExistence type="inferred from homology"/>
<evidence type="ECO:0000256" key="5">
    <source>
        <dbReference type="ARBA" id="ARBA00023136"/>
    </source>
</evidence>
<comment type="subcellular location">
    <subcellularLocation>
        <location evidence="1">Cell membrane</location>
        <topology evidence="1">Multi-pass membrane protein</topology>
    </subcellularLocation>
    <subcellularLocation>
        <location evidence="6">Membrane</location>
        <topology evidence="6">Multi-pass membrane protein</topology>
    </subcellularLocation>
</comment>
<dbReference type="GO" id="GO:0008137">
    <property type="term" value="F:NADH dehydrogenase (ubiquinone) activity"/>
    <property type="evidence" value="ECO:0007669"/>
    <property type="project" value="InterPro"/>
</dbReference>
<evidence type="ECO:0000256" key="1">
    <source>
        <dbReference type="ARBA" id="ARBA00004651"/>
    </source>
</evidence>
<dbReference type="InterPro" id="IPR010227">
    <property type="entry name" value="NADH_Q_OxRdtase_chainM/4"/>
</dbReference>
<dbReference type="GO" id="GO:0015990">
    <property type="term" value="P:electron transport coupled proton transport"/>
    <property type="evidence" value="ECO:0007669"/>
    <property type="project" value="TreeGrafter"/>
</dbReference>
<evidence type="ECO:0000256" key="4">
    <source>
        <dbReference type="ARBA" id="ARBA00022989"/>
    </source>
</evidence>
<feature type="transmembrane region" description="Helical" evidence="7">
    <location>
        <begin position="12"/>
        <end position="29"/>
    </location>
</feature>
<feature type="transmembrane region" description="Helical" evidence="7">
    <location>
        <begin position="105"/>
        <end position="124"/>
    </location>
</feature>
<accession>A0A947CW55</accession>
<organism evidence="9 10">
    <name type="scientific">Hydrogenibacillus schlegelii</name>
    <name type="common">Bacillus schlegelii</name>
    <dbReference type="NCBI Taxonomy" id="1484"/>
    <lineage>
        <taxon>Bacteria</taxon>
        <taxon>Bacillati</taxon>
        <taxon>Bacillota</taxon>
        <taxon>Bacilli</taxon>
        <taxon>Bacillales</taxon>
        <taxon>Bacillales Family X. Incertae Sedis</taxon>
        <taxon>Hydrogenibacillus</taxon>
    </lineage>
</organism>
<keyword evidence="4 7" id="KW-1133">Transmembrane helix</keyword>
<protein>
    <submittedName>
        <fullName evidence="9">NADH-quinone oxidoreductase subunit M</fullName>
    </submittedName>
</protein>
<dbReference type="Proteomes" id="UP000748108">
    <property type="component" value="Unassembled WGS sequence"/>
</dbReference>
<feature type="transmembrane region" description="Helical" evidence="7">
    <location>
        <begin position="353"/>
        <end position="374"/>
    </location>
</feature>
<feature type="transmembrane region" description="Helical" evidence="7">
    <location>
        <begin position="325"/>
        <end position="347"/>
    </location>
</feature>
<feature type="transmembrane region" description="Helical" evidence="7">
    <location>
        <begin position="473"/>
        <end position="491"/>
    </location>
</feature>
<dbReference type="PANTHER" id="PTHR43507:SF1">
    <property type="entry name" value="NADH-UBIQUINONE OXIDOREDUCTASE CHAIN 4"/>
    <property type="match status" value="1"/>
</dbReference>
<dbReference type="EMBL" id="JAHHQF010000050">
    <property type="protein sequence ID" value="MBT9282197.1"/>
    <property type="molecule type" value="Genomic_DNA"/>
</dbReference>
<dbReference type="GO" id="GO:0042773">
    <property type="term" value="P:ATP synthesis coupled electron transport"/>
    <property type="evidence" value="ECO:0007669"/>
    <property type="project" value="InterPro"/>
</dbReference>
<feature type="transmembrane region" description="Helical" evidence="7">
    <location>
        <begin position="433"/>
        <end position="452"/>
    </location>
</feature>
<reference evidence="9" key="1">
    <citation type="journal article" date="2021" name="Microbiology">
        <title>Metagenomic Analysis of the Microbial Community in the Underground Coal Fire Area (Kemerovo Region, Russia) Revealed Predominance of Thermophilic Members of the Phyla Deinococcus-thermus, Aquificae, and Firmicutes.</title>
        <authorList>
            <person name="Kadnikov V."/>
            <person name="Mardanov A.V."/>
            <person name="Beletsky A.V."/>
            <person name="Karnachuk O.V."/>
            <person name="Ravin N.V."/>
        </authorList>
    </citation>
    <scope>NUCLEOTIDE SEQUENCE</scope>
    <source>
        <strain evidence="9">RBS10-49</strain>
    </source>
</reference>
<dbReference type="PRINTS" id="PR01437">
    <property type="entry name" value="NUOXDRDTASE4"/>
</dbReference>
<gene>
    <name evidence="9" type="ORF">KM312_06010</name>
</gene>
<feature type="domain" description="NADH:quinone oxidoreductase/Mrp antiporter transmembrane" evidence="8">
    <location>
        <begin position="151"/>
        <end position="440"/>
    </location>
</feature>
<dbReference type="AlphaFoldDB" id="A0A947CW55"/>
<evidence type="ECO:0000313" key="9">
    <source>
        <dbReference type="EMBL" id="MBT9282197.1"/>
    </source>
</evidence>
<feature type="transmembrane region" description="Helical" evidence="7">
    <location>
        <begin position="273"/>
        <end position="291"/>
    </location>
</feature>
<comment type="caution">
    <text evidence="9">The sequence shown here is derived from an EMBL/GenBank/DDBJ whole genome shotgun (WGS) entry which is preliminary data.</text>
</comment>
<dbReference type="InterPro" id="IPR003918">
    <property type="entry name" value="NADH_UbQ_OxRdtase"/>
</dbReference>
<dbReference type="GO" id="GO:0005886">
    <property type="term" value="C:plasma membrane"/>
    <property type="evidence" value="ECO:0007669"/>
    <property type="project" value="UniProtKB-SubCell"/>
</dbReference>
<feature type="transmembrane region" description="Helical" evidence="7">
    <location>
        <begin position="297"/>
        <end position="318"/>
    </location>
</feature>
<feature type="transmembrane region" description="Helical" evidence="7">
    <location>
        <begin position="185"/>
        <end position="206"/>
    </location>
</feature>
<dbReference type="GO" id="GO:0003954">
    <property type="term" value="F:NADH dehydrogenase activity"/>
    <property type="evidence" value="ECO:0007669"/>
    <property type="project" value="TreeGrafter"/>
</dbReference>
<evidence type="ECO:0000256" key="7">
    <source>
        <dbReference type="SAM" id="Phobius"/>
    </source>
</evidence>
<comment type="similarity">
    <text evidence="2">Belongs to the complex I subunit 4 family.</text>
</comment>
<dbReference type="NCBIfam" id="TIGR01972">
    <property type="entry name" value="NDH_I_M"/>
    <property type="match status" value="1"/>
</dbReference>
<dbReference type="InterPro" id="IPR001750">
    <property type="entry name" value="ND/Mrp_TM"/>
</dbReference>
<feature type="transmembrane region" description="Helical" evidence="7">
    <location>
        <begin position="131"/>
        <end position="149"/>
    </location>
</feature>
<feature type="transmembrane region" description="Helical" evidence="7">
    <location>
        <begin position="232"/>
        <end position="252"/>
    </location>
</feature>
<evidence type="ECO:0000256" key="2">
    <source>
        <dbReference type="ARBA" id="ARBA00009025"/>
    </source>
</evidence>
<keyword evidence="3 6" id="KW-0812">Transmembrane</keyword>
<dbReference type="RefSeq" id="WP_082910506.1">
    <property type="nucleotide sequence ID" value="NZ_CBCSAS010000023.1"/>
</dbReference>
<name>A0A947CW55_HYDSH</name>
<dbReference type="GO" id="GO:0048039">
    <property type="term" value="F:ubiquinone binding"/>
    <property type="evidence" value="ECO:0007669"/>
    <property type="project" value="TreeGrafter"/>
</dbReference>
<feature type="transmembrane region" description="Helical" evidence="7">
    <location>
        <begin position="395"/>
        <end position="413"/>
    </location>
</feature>
<dbReference type="PANTHER" id="PTHR43507">
    <property type="entry name" value="NADH-UBIQUINONE OXIDOREDUCTASE CHAIN 4"/>
    <property type="match status" value="1"/>
</dbReference>
<keyword evidence="5 7" id="KW-0472">Membrane</keyword>
<dbReference type="OrthoDB" id="9811718at2"/>
<feature type="transmembrane region" description="Helical" evidence="7">
    <location>
        <begin position="155"/>
        <end position="178"/>
    </location>
</feature>
<evidence type="ECO:0000256" key="3">
    <source>
        <dbReference type="ARBA" id="ARBA00022692"/>
    </source>
</evidence>
<evidence type="ECO:0000313" key="10">
    <source>
        <dbReference type="Proteomes" id="UP000748108"/>
    </source>
</evidence>
<evidence type="ECO:0000256" key="6">
    <source>
        <dbReference type="RuleBase" id="RU000320"/>
    </source>
</evidence>
<feature type="transmembrane region" description="Helical" evidence="7">
    <location>
        <begin position="41"/>
        <end position="59"/>
    </location>
</feature>
<sequence length="512" mass="54821">MDAVPGDGAWLLLLFVALPLVGLLATAALPSRRVEAIRTVGWVVPAAAVVVAGGLYARFNLAEAGRQFVVSFPFLRFSYPIVDPQAGTMRFQSVSAPFSFGVDGLSLPLVLMAALVALAAALAARTEHRRVKTFFLFFFLLLVGISGVFLADNLIVFFIFFEFTLVALYFLTAIYGGFGREKAATAFLVMNGLGSLLLFLGFVWIFRLTGTWEMGEIAVRLPLSDVPPGERWALFWLLVVALGVKLPLVPLHPWMLKVHREAPPAVVMLHSGVLLKIGAYGFVRFVLGFFPDLFPKAATALAAWGLLNLLYGAFSALVQNELRLVFAYASVSHMGIVLFGLAALNAAGLMGAVFQMVSHGLISALFFLLLGMIVERTKTSRLDELGGLYRSAPELAGLFVFAALASLGLPALSGFVAEFQAFYGLFLSPARDIALIGLLGLALSAAYNLRAATRTTFGTPRPEWGAMADLRPLEAVPAILLAAAILVIGIYPNVLALPLEATVADVLGRVGG</sequence>